<dbReference type="PANTHER" id="PTHR18867">
    <property type="entry name" value="RAD50"/>
    <property type="match status" value="1"/>
</dbReference>
<dbReference type="GO" id="GO:0007004">
    <property type="term" value="P:telomere maintenance via telomerase"/>
    <property type="evidence" value="ECO:0007669"/>
    <property type="project" value="TreeGrafter"/>
</dbReference>
<feature type="coiled-coil region" evidence="10">
    <location>
        <begin position="219"/>
        <end position="270"/>
    </location>
</feature>
<dbReference type="AlphaFoldDB" id="A0A2G8KP34"/>
<comment type="caution">
    <text evidence="12">The sequence shown here is derived from an EMBL/GenBank/DDBJ whole genome shotgun (WGS) entry which is preliminary data.</text>
</comment>
<evidence type="ECO:0000256" key="2">
    <source>
        <dbReference type="ARBA" id="ARBA00004123"/>
    </source>
</evidence>
<dbReference type="EMBL" id="MRZV01000450">
    <property type="protein sequence ID" value="PIK49710.1"/>
    <property type="molecule type" value="Genomic_DNA"/>
</dbReference>
<proteinExistence type="inferred from homology"/>
<evidence type="ECO:0000256" key="6">
    <source>
        <dbReference type="ARBA" id="ARBA00022723"/>
    </source>
</evidence>
<keyword evidence="13" id="KW-1185">Reference proteome</keyword>
<dbReference type="InterPro" id="IPR038729">
    <property type="entry name" value="Rad50/SbcC_AAA"/>
</dbReference>
<dbReference type="GO" id="GO:0030870">
    <property type="term" value="C:Mre11 complex"/>
    <property type="evidence" value="ECO:0007669"/>
    <property type="project" value="TreeGrafter"/>
</dbReference>
<dbReference type="GO" id="GO:0000794">
    <property type="term" value="C:condensed nuclear chromosome"/>
    <property type="evidence" value="ECO:0007669"/>
    <property type="project" value="TreeGrafter"/>
</dbReference>
<dbReference type="GO" id="GO:0006302">
    <property type="term" value="P:double-strand break repair"/>
    <property type="evidence" value="ECO:0007669"/>
    <property type="project" value="InterPro"/>
</dbReference>
<dbReference type="GO" id="GO:0070192">
    <property type="term" value="P:chromosome organization involved in meiotic cell cycle"/>
    <property type="evidence" value="ECO:0007669"/>
    <property type="project" value="TreeGrafter"/>
</dbReference>
<keyword evidence="8" id="KW-0539">Nucleus</keyword>
<keyword evidence="5" id="KW-0158">Chromosome</keyword>
<evidence type="ECO:0000313" key="13">
    <source>
        <dbReference type="Proteomes" id="UP000230750"/>
    </source>
</evidence>
<reference evidence="12 13" key="1">
    <citation type="journal article" date="2017" name="PLoS Biol.">
        <title>The sea cucumber genome provides insights into morphological evolution and visceral regeneration.</title>
        <authorList>
            <person name="Zhang X."/>
            <person name="Sun L."/>
            <person name="Yuan J."/>
            <person name="Sun Y."/>
            <person name="Gao Y."/>
            <person name="Zhang L."/>
            <person name="Li S."/>
            <person name="Dai H."/>
            <person name="Hamel J.F."/>
            <person name="Liu C."/>
            <person name="Yu Y."/>
            <person name="Liu S."/>
            <person name="Lin W."/>
            <person name="Guo K."/>
            <person name="Jin S."/>
            <person name="Xu P."/>
            <person name="Storey K.B."/>
            <person name="Huan P."/>
            <person name="Zhang T."/>
            <person name="Zhou Y."/>
            <person name="Zhang J."/>
            <person name="Lin C."/>
            <person name="Li X."/>
            <person name="Xing L."/>
            <person name="Huo D."/>
            <person name="Sun M."/>
            <person name="Wang L."/>
            <person name="Mercier A."/>
            <person name="Li F."/>
            <person name="Yang H."/>
            <person name="Xiang J."/>
        </authorList>
    </citation>
    <scope>NUCLEOTIDE SEQUENCE [LARGE SCALE GENOMIC DNA]</scope>
    <source>
        <strain evidence="12">Shaxun</strain>
        <tissue evidence="12">Muscle</tissue>
    </source>
</reference>
<dbReference type="GO" id="GO:0046872">
    <property type="term" value="F:metal ion binding"/>
    <property type="evidence" value="ECO:0007669"/>
    <property type="project" value="UniProtKB-KW"/>
</dbReference>
<evidence type="ECO:0000256" key="3">
    <source>
        <dbReference type="ARBA" id="ARBA00004286"/>
    </source>
</evidence>
<organism evidence="12 13">
    <name type="scientific">Stichopus japonicus</name>
    <name type="common">Sea cucumber</name>
    <dbReference type="NCBI Taxonomy" id="307972"/>
    <lineage>
        <taxon>Eukaryota</taxon>
        <taxon>Metazoa</taxon>
        <taxon>Echinodermata</taxon>
        <taxon>Eleutherozoa</taxon>
        <taxon>Echinozoa</taxon>
        <taxon>Holothuroidea</taxon>
        <taxon>Aspidochirotacea</taxon>
        <taxon>Aspidochirotida</taxon>
        <taxon>Stichopodidae</taxon>
        <taxon>Apostichopus</taxon>
    </lineage>
</organism>
<gene>
    <name evidence="12" type="ORF">BSL78_13386</name>
</gene>
<evidence type="ECO:0000256" key="9">
    <source>
        <dbReference type="ARBA" id="ARBA00049360"/>
    </source>
</evidence>
<feature type="domain" description="Rad50/SbcC-type AAA" evidence="11">
    <location>
        <begin position="31"/>
        <end position="262"/>
    </location>
</feature>
<feature type="coiled-coil region" evidence="10">
    <location>
        <begin position="333"/>
        <end position="380"/>
    </location>
</feature>
<dbReference type="GO" id="GO:0051880">
    <property type="term" value="F:G-quadruplex DNA binding"/>
    <property type="evidence" value="ECO:0007669"/>
    <property type="project" value="TreeGrafter"/>
</dbReference>
<dbReference type="Gene3D" id="3.40.50.300">
    <property type="entry name" value="P-loop containing nucleotide triphosphate hydrolases"/>
    <property type="match status" value="2"/>
</dbReference>
<dbReference type="Pfam" id="PF13476">
    <property type="entry name" value="AAA_23"/>
    <property type="match status" value="1"/>
</dbReference>
<evidence type="ECO:0000259" key="11">
    <source>
        <dbReference type="Pfam" id="PF13476"/>
    </source>
</evidence>
<dbReference type="Proteomes" id="UP000230750">
    <property type="component" value="Unassembled WGS sequence"/>
</dbReference>
<dbReference type="GO" id="GO:0003691">
    <property type="term" value="F:double-stranded telomeric DNA binding"/>
    <property type="evidence" value="ECO:0007669"/>
    <property type="project" value="TreeGrafter"/>
</dbReference>
<comment type="catalytic activity">
    <reaction evidence="9">
        <text>ATP + H2O = ADP + phosphate + H(+)</text>
        <dbReference type="Rhea" id="RHEA:13065"/>
        <dbReference type="ChEBI" id="CHEBI:15377"/>
        <dbReference type="ChEBI" id="CHEBI:15378"/>
        <dbReference type="ChEBI" id="CHEBI:30616"/>
        <dbReference type="ChEBI" id="CHEBI:43474"/>
        <dbReference type="ChEBI" id="CHEBI:456216"/>
    </reaction>
</comment>
<evidence type="ECO:0000256" key="4">
    <source>
        <dbReference type="ARBA" id="ARBA00009439"/>
    </source>
</evidence>
<accession>A0A2G8KP34</accession>
<comment type="cofactor">
    <cofactor evidence="1">
        <name>Zn(2+)</name>
        <dbReference type="ChEBI" id="CHEBI:29105"/>
    </cofactor>
</comment>
<evidence type="ECO:0000256" key="7">
    <source>
        <dbReference type="ARBA" id="ARBA00022833"/>
    </source>
</evidence>
<keyword evidence="7" id="KW-0862">Zinc</keyword>
<evidence type="ECO:0000256" key="5">
    <source>
        <dbReference type="ARBA" id="ARBA00022454"/>
    </source>
</evidence>
<comment type="similarity">
    <text evidence="4">Belongs to the SMC family. RAD50 subfamily.</text>
</comment>
<sequence length="870" mass="101495">MCISVYRCCCKHRVIEALQITDYVIMSHFNKISIRGIRSFSPEERERQTVLFGTPLTVILGENGTGKTSIIECLRFVCAGEYPPGGREAFLHSLELAGPNTAEGEIELNFTNKGNQNVAIRRCVTVKENKRQQEGWYKIGDSWQPVTSKKDLSMMMNDELGVSSSILSNVLFCHQEESCWPLDKERALKEKFDKFFEVTRYNKLLIELTTMINKQKYDLNIYEDKAKDIQDSKEKVERLGKMIEKEETEKAHIENQIDELEMKTLAVEEELCEIRRKIQIGEEIRREICYLEGKRRDLDTDRLRLKEKLRRQSTETLGTKDLKEQLIATEGGIKKLERLKKMSLSRAESVRKEMEEMKVVHTLEEERVRKQQRVEELGLALAEKKDGLKLIIVDLVSQCNSLPQDLEHIINILIETLDCGDMKKNSRTLALEMQENVWKSVEALTLVKTKACKITSYVQERIMELQIRLKNMNKRLDSNPLEDRLTMKRKLSGLSEDLSIPMTKKFKWQKCDSLQPEEKEQDAITKLVYRICLLDQTLKDLNKLEMEIMKHRESCLEDGQKSLEETSTEYDTLLSKIENIDNNLKQSFDKLSNCRREEEKKKTEEEKLKEFKRNIVSKKFTYKGTLSELTKTIAERRAEYLKSQKIVNKESRDNAINLMTMRDVTHDLEQYRNALDEAIVKFHRMKLLEVNEEIKRLWVKTYQGNDIDSINIEADVDKGDGRRAYNYRVEMVKGKKRMNMRERCSMGQKDSPSQDLRGICGVLALDEPTTNLDEPNVRALATALKSIITECASQSNFQLVIISHNETFVDILARDYGKHCYRVTRDQHKHSVVMKYDTEFLQLPSILMLESIQKQFSEQDRKARYFQNGH</sequence>
<dbReference type="GO" id="GO:0043047">
    <property type="term" value="F:single-stranded telomeric DNA binding"/>
    <property type="evidence" value="ECO:0007669"/>
    <property type="project" value="TreeGrafter"/>
</dbReference>
<keyword evidence="6" id="KW-0479">Metal-binding</keyword>
<dbReference type="GO" id="GO:0000722">
    <property type="term" value="P:telomere maintenance via recombination"/>
    <property type="evidence" value="ECO:0007669"/>
    <property type="project" value="TreeGrafter"/>
</dbReference>
<feature type="coiled-coil region" evidence="10">
    <location>
        <begin position="534"/>
        <end position="614"/>
    </location>
</feature>
<dbReference type="PANTHER" id="PTHR18867:SF12">
    <property type="entry name" value="DNA REPAIR PROTEIN RAD50"/>
    <property type="match status" value="1"/>
</dbReference>
<evidence type="ECO:0000256" key="10">
    <source>
        <dbReference type="SAM" id="Coils"/>
    </source>
</evidence>
<dbReference type="InterPro" id="IPR027417">
    <property type="entry name" value="P-loop_NTPase"/>
</dbReference>
<evidence type="ECO:0000256" key="8">
    <source>
        <dbReference type="ARBA" id="ARBA00023242"/>
    </source>
</evidence>
<comment type="subcellular location">
    <subcellularLocation>
        <location evidence="3">Chromosome</location>
    </subcellularLocation>
    <subcellularLocation>
        <location evidence="2">Nucleus</location>
    </subcellularLocation>
</comment>
<dbReference type="GO" id="GO:0016887">
    <property type="term" value="F:ATP hydrolysis activity"/>
    <property type="evidence" value="ECO:0007669"/>
    <property type="project" value="InterPro"/>
</dbReference>
<protein>
    <submittedName>
        <fullName evidence="12">Putative DNA repair protein</fullName>
    </submittedName>
</protein>
<dbReference type="STRING" id="307972.A0A2G8KP34"/>
<evidence type="ECO:0000256" key="1">
    <source>
        <dbReference type="ARBA" id="ARBA00001947"/>
    </source>
</evidence>
<name>A0A2G8KP34_STIJA</name>
<dbReference type="SUPFAM" id="SSF52540">
    <property type="entry name" value="P-loop containing nucleoside triphosphate hydrolases"/>
    <property type="match status" value="1"/>
</dbReference>
<dbReference type="OrthoDB" id="18797at2759"/>
<keyword evidence="10" id="KW-0175">Coiled coil</keyword>
<evidence type="ECO:0000313" key="12">
    <source>
        <dbReference type="EMBL" id="PIK49710.1"/>
    </source>
</evidence>